<feature type="transmembrane region" description="Helical" evidence="5">
    <location>
        <begin position="14"/>
        <end position="33"/>
    </location>
</feature>
<dbReference type="Pfam" id="PF13188">
    <property type="entry name" value="PAS_8"/>
    <property type="match status" value="1"/>
</dbReference>
<keyword evidence="5" id="KW-0812">Transmembrane</keyword>
<proteinExistence type="inferred from homology"/>
<dbReference type="SUPFAM" id="SSF58104">
    <property type="entry name" value="Methyl-accepting chemotaxis protein (MCP) signaling domain"/>
    <property type="match status" value="1"/>
</dbReference>
<dbReference type="SUPFAM" id="SSF158472">
    <property type="entry name" value="HAMP domain-like"/>
    <property type="match status" value="1"/>
</dbReference>
<evidence type="ECO:0000256" key="3">
    <source>
        <dbReference type="PROSITE-ProRule" id="PRU00284"/>
    </source>
</evidence>
<evidence type="ECO:0000259" key="8">
    <source>
        <dbReference type="PROSITE" id="PS50885"/>
    </source>
</evidence>
<dbReference type="Gene3D" id="6.10.340.10">
    <property type="match status" value="1"/>
</dbReference>
<feature type="compositionally biased region" description="Low complexity" evidence="4">
    <location>
        <begin position="720"/>
        <end position="735"/>
    </location>
</feature>
<dbReference type="Pfam" id="PF13426">
    <property type="entry name" value="PAS_9"/>
    <property type="match status" value="1"/>
</dbReference>
<keyword evidence="3" id="KW-0807">Transducer</keyword>
<dbReference type="InterPro" id="IPR003660">
    <property type="entry name" value="HAMP_dom"/>
</dbReference>
<dbReference type="InterPro" id="IPR004090">
    <property type="entry name" value="Chemotax_Me-accpt_rcpt"/>
</dbReference>
<feature type="domain" description="Methyl-accepting transducer" evidence="6">
    <location>
        <begin position="708"/>
        <end position="923"/>
    </location>
</feature>
<sequence>MIAFFRKLLLWQRFVLLGLIALIACAVPTVLLVQERSAQLQTAREEAEGLAPARATVKLLRELQTHRGLSGLAIDGDAKAQDEQRTQEREVNNAFGALQKQLGGSNTAKPVLDRFKQLQQDWAALMSKFSAHTLDVPTNRSAHGQLVAQTQQLIEAVADASGLSLDPEAVSYFTIVAVTDALPQLTESIAQSRGRGWTLVAQLAAGKDPSAQERQSLVQATRDSDFWRQRAERQLGKALGLDEAFKKTIGDKQQAANSAAEAFAKQMRAEAAASKTSSTALETFTAGTKAVDAQFALIHAGMDVLNEMLTQRAQQFERQRDGLLLGLGLGLALAMALGVIIVRSVTQPVRQAVAAAQAVAGGDLAYAIDTSASDEAGQLLASMAQMQTNLRERGERDARIAAENGRVRQALERCSTNVMVADAAGTIVYMNQSVREMMAGNEAQLRKLLPQLDVSRMLGQSIDIFHKNPAHQQRLLAELKGEYRTQISLAGLSFSLIANPVLGEQGERLGSVVEWRDITAELAAQETEQRVATENARIKQALDAAAMPVRIATVDGTVVYINEALRKILQRDAAAFRTELPGFDANRVVGNSIGQFYKDPQAAIERLRQLRQTTSTALRLGGRDYDVTTTPIFDAQGNNVGTVGQWLDRTEQLAAEREFDALASAATEGDLSQRIPLEGKQGFFLLMGEKFNGLIDTFSNTIREVRAAADQLGSASDQVSQTSQSLSHAASQQAANVEETTASLQEIAASVKQNADNAGVTDAMANTAAQEAMEGGQAVSMTADAMKQIATKISIIDDIAYQTNLLALNAAIEAARAGEHGKGFAVVAAEVRKLAERSQVAAQEIGQLAGNSVKLSERAGTLLSSMVPNIQKTSELVQEIASASGEQSDGVNQISGAMHHLSGVTQQTASASEQLSATAEELSAQAAQLQELMAYFRVREQQAARGSR</sequence>
<dbReference type="PANTHER" id="PTHR43531">
    <property type="entry name" value="PROTEIN ICFG"/>
    <property type="match status" value="1"/>
</dbReference>
<reference evidence="9" key="1">
    <citation type="submission" date="2023-09" db="EMBL/GenBank/DDBJ databases">
        <title>Paucibacter sp. APW11 Genome sequencing and assembly.</title>
        <authorList>
            <person name="Kim I."/>
        </authorList>
    </citation>
    <scope>NUCLEOTIDE SEQUENCE</scope>
    <source>
        <strain evidence="9">APW11</strain>
    </source>
</reference>
<dbReference type="PROSITE" id="PS50885">
    <property type="entry name" value="HAMP"/>
    <property type="match status" value="1"/>
</dbReference>
<keyword evidence="1" id="KW-0145">Chemotaxis</keyword>
<feature type="region of interest" description="Disordered" evidence="4">
    <location>
        <begin position="719"/>
        <end position="738"/>
    </location>
</feature>
<protein>
    <submittedName>
        <fullName evidence="9">Methyl-accepting chemotaxis protein</fullName>
    </submittedName>
</protein>
<dbReference type="InterPro" id="IPR051310">
    <property type="entry name" value="MCP_chemotaxis"/>
</dbReference>
<feature type="domain" description="PAS" evidence="7">
    <location>
        <begin position="403"/>
        <end position="445"/>
    </location>
</feature>
<accession>A0ABU3PGR0</accession>
<dbReference type="EMBL" id="JAVXZY010000010">
    <property type="protein sequence ID" value="MDT9001721.1"/>
    <property type="molecule type" value="Genomic_DNA"/>
</dbReference>
<dbReference type="PANTHER" id="PTHR43531:SF11">
    <property type="entry name" value="METHYL-ACCEPTING CHEMOTAXIS PROTEIN 3"/>
    <property type="match status" value="1"/>
</dbReference>
<dbReference type="PRINTS" id="PR00260">
    <property type="entry name" value="CHEMTRNSDUCR"/>
</dbReference>
<dbReference type="PROSITE" id="PS50112">
    <property type="entry name" value="PAS"/>
    <property type="match status" value="1"/>
</dbReference>
<feature type="transmembrane region" description="Helical" evidence="5">
    <location>
        <begin position="322"/>
        <end position="342"/>
    </location>
</feature>
<dbReference type="Pfam" id="PF00672">
    <property type="entry name" value="HAMP"/>
    <property type="match status" value="1"/>
</dbReference>
<evidence type="ECO:0000259" key="7">
    <source>
        <dbReference type="PROSITE" id="PS50112"/>
    </source>
</evidence>
<dbReference type="PROSITE" id="PS50111">
    <property type="entry name" value="CHEMOTAXIS_TRANSDUC_2"/>
    <property type="match status" value="1"/>
</dbReference>
<evidence type="ECO:0000256" key="2">
    <source>
        <dbReference type="ARBA" id="ARBA00029447"/>
    </source>
</evidence>
<comment type="caution">
    <text evidence="9">The sequence shown here is derived from an EMBL/GenBank/DDBJ whole genome shotgun (WGS) entry which is preliminary data.</text>
</comment>
<name>A0ABU3PGR0_9BURK</name>
<comment type="similarity">
    <text evidence="2">Belongs to the methyl-accepting chemotaxis (MCP) protein family.</text>
</comment>
<gene>
    <name evidence="9" type="ORF">RQP53_20760</name>
</gene>
<evidence type="ECO:0000256" key="4">
    <source>
        <dbReference type="SAM" id="MobiDB-lite"/>
    </source>
</evidence>
<dbReference type="InterPro" id="IPR000014">
    <property type="entry name" value="PAS"/>
</dbReference>
<evidence type="ECO:0000256" key="5">
    <source>
        <dbReference type="SAM" id="Phobius"/>
    </source>
</evidence>
<dbReference type="InterPro" id="IPR004089">
    <property type="entry name" value="MCPsignal_dom"/>
</dbReference>
<keyword evidence="5" id="KW-1133">Transmembrane helix</keyword>
<dbReference type="Gene3D" id="3.30.450.20">
    <property type="entry name" value="PAS domain"/>
    <property type="match status" value="2"/>
</dbReference>
<dbReference type="SUPFAM" id="SSF55785">
    <property type="entry name" value="PYP-like sensor domain (PAS domain)"/>
    <property type="match status" value="1"/>
</dbReference>
<dbReference type="SMART" id="SM00283">
    <property type="entry name" value="MA"/>
    <property type="match status" value="1"/>
</dbReference>
<dbReference type="InterPro" id="IPR035965">
    <property type="entry name" value="PAS-like_dom_sf"/>
</dbReference>
<keyword evidence="5" id="KW-0472">Membrane</keyword>
<dbReference type="PROSITE" id="PS51257">
    <property type="entry name" value="PROKAR_LIPOPROTEIN"/>
    <property type="match status" value="1"/>
</dbReference>
<evidence type="ECO:0000313" key="10">
    <source>
        <dbReference type="Proteomes" id="UP001246372"/>
    </source>
</evidence>
<dbReference type="Proteomes" id="UP001246372">
    <property type="component" value="Unassembled WGS sequence"/>
</dbReference>
<dbReference type="SMART" id="SM00304">
    <property type="entry name" value="HAMP"/>
    <property type="match status" value="2"/>
</dbReference>
<organism evidence="9 10">
    <name type="scientific">Roseateles aquae</name>
    <dbReference type="NCBI Taxonomy" id="3077235"/>
    <lineage>
        <taxon>Bacteria</taxon>
        <taxon>Pseudomonadati</taxon>
        <taxon>Pseudomonadota</taxon>
        <taxon>Betaproteobacteria</taxon>
        <taxon>Burkholderiales</taxon>
        <taxon>Sphaerotilaceae</taxon>
        <taxon>Roseateles</taxon>
    </lineage>
</organism>
<dbReference type="Gene3D" id="1.10.287.950">
    <property type="entry name" value="Methyl-accepting chemotaxis protein"/>
    <property type="match status" value="1"/>
</dbReference>
<evidence type="ECO:0000256" key="1">
    <source>
        <dbReference type="ARBA" id="ARBA00022500"/>
    </source>
</evidence>
<feature type="domain" description="HAMP" evidence="8">
    <location>
        <begin position="343"/>
        <end position="395"/>
    </location>
</feature>
<evidence type="ECO:0000259" key="6">
    <source>
        <dbReference type="PROSITE" id="PS50111"/>
    </source>
</evidence>
<evidence type="ECO:0000313" key="9">
    <source>
        <dbReference type="EMBL" id="MDT9001721.1"/>
    </source>
</evidence>
<dbReference type="Pfam" id="PF00015">
    <property type="entry name" value="MCPsignal"/>
    <property type="match status" value="1"/>
</dbReference>
<keyword evidence="10" id="KW-1185">Reference proteome</keyword>